<proteinExistence type="predicted"/>
<accession>A0A841K7W8</accession>
<dbReference type="InterPro" id="IPR026420">
    <property type="entry name" value="Exo_VPEID"/>
</dbReference>
<dbReference type="Proteomes" id="UP000538666">
    <property type="component" value="Unassembled WGS sequence"/>
</dbReference>
<feature type="domain" description="CAAX prenyl protease 2/Lysostaphin resistance protein A-like" evidence="9">
    <location>
        <begin position="458"/>
        <end position="552"/>
    </location>
</feature>
<protein>
    <submittedName>
        <fullName evidence="10">Exosortase E/protease (VPEID-CTERM system)</fullName>
    </submittedName>
</protein>
<feature type="transmembrane region" description="Helical" evidence="8">
    <location>
        <begin position="295"/>
        <end position="314"/>
    </location>
</feature>
<gene>
    <name evidence="10" type="ORF">HNQ77_004647</name>
</gene>
<reference evidence="10 11" key="1">
    <citation type="submission" date="2020-08" db="EMBL/GenBank/DDBJ databases">
        <title>Genomic Encyclopedia of Type Strains, Phase IV (KMG-IV): sequencing the most valuable type-strain genomes for metagenomic binning, comparative biology and taxonomic classification.</title>
        <authorList>
            <person name="Goeker M."/>
        </authorList>
    </citation>
    <scope>NUCLEOTIDE SEQUENCE [LARGE SCALE GENOMIC DNA]</scope>
    <source>
        <strain evidence="10 11">DSM 103733</strain>
    </source>
</reference>
<dbReference type="Pfam" id="PF09721">
    <property type="entry name" value="Exosortase_EpsH"/>
    <property type="match status" value="1"/>
</dbReference>
<dbReference type="InterPro" id="IPR014346">
    <property type="entry name" value="Prenyl_protease-related"/>
</dbReference>
<dbReference type="GO" id="GO:0080120">
    <property type="term" value="P:CAAX-box protein maturation"/>
    <property type="evidence" value="ECO:0007669"/>
    <property type="project" value="UniProtKB-ARBA"/>
</dbReference>
<evidence type="ECO:0000256" key="2">
    <source>
        <dbReference type="ARBA" id="ARBA00022475"/>
    </source>
</evidence>
<feature type="transmembrane region" description="Helical" evidence="8">
    <location>
        <begin position="259"/>
        <end position="283"/>
    </location>
</feature>
<feature type="transmembrane region" description="Helical" evidence="8">
    <location>
        <begin position="494"/>
        <end position="513"/>
    </location>
</feature>
<feature type="transmembrane region" description="Helical" evidence="8">
    <location>
        <begin position="87"/>
        <end position="105"/>
    </location>
</feature>
<dbReference type="AlphaFoldDB" id="A0A841K7W8"/>
<feature type="transmembrane region" description="Helical" evidence="8">
    <location>
        <begin position="454"/>
        <end position="473"/>
    </location>
</feature>
<evidence type="ECO:0000256" key="5">
    <source>
        <dbReference type="ARBA" id="ARBA00022801"/>
    </source>
</evidence>
<keyword evidence="7 8" id="KW-0472">Membrane</keyword>
<dbReference type="GO" id="GO:0006508">
    <property type="term" value="P:proteolysis"/>
    <property type="evidence" value="ECO:0007669"/>
    <property type="project" value="UniProtKB-KW"/>
</dbReference>
<feature type="transmembrane region" description="Helical" evidence="8">
    <location>
        <begin position="117"/>
        <end position="141"/>
    </location>
</feature>
<comment type="subcellular location">
    <subcellularLocation>
        <location evidence="1">Cell membrane</location>
        <topology evidence="1">Multi-pass membrane protein</topology>
    </subcellularLocation>
</comment>
<evidence type="ECO:0000256" key="6">
    <source>
        <dbReference type="ARBA" id="ARBA00022989"/>
    </source>
</evidence>
<feature type="transmembrane region" description="Helical" evidence="8">
    <location>
        <begin position="153"/>
        <end position="172"/>
    </location>
</feature>
<evidence type="ECO:0000256" key="7">
    <source>
        <dbReference type="ARBA" id="ARBA00023136"/>
    </source>
</evidence>
<keyword evidence="2" id="KW-1003">Cell membrane</keyword>
<keyword evidence="6 8" id="KW-1133">Transmembrane helix</keyword>
<evidence type="ECO:0000256" key="4">
    <source>
        <dbReference type="ARBA" id="ARBA00022692"/>
    </source>
</evidence>
<keyword evidence="4 8" id="KW-0812">Transmembrane</keyword>
<dbReference type="GO" id="GO:0005886">
    <property type="term" value="C:plasma membrane"/>
    <property type="evidence" value="ECO:0007669"/>
    <property type="project" value="UniProtKB-SubCell"/>
</dbReference>
<dbReference type="OrthoDB" id="9787923at2"/>
<feature type="transmembrane region" description="Helical" evidence="8">
    <location>
        <begin position="519"/>
        <end position="535"/>
    </location>
</feature>
<dbReference type="NCBIfam" id="TIGR03008">
    <property type="entry name" value="pepcterm_CAAX"/>
    <property type="match status" value="1"/>
</dbReference>
<dbReference type="RefSeq" id="WP_050060309.1">
    <property type="nucleotide sequence ID" value="NZ_JACHEK010000010.1"/>
</dbReference>
<dbReference type="InterPro" id="IPR003675">
    <property type="entry name" value="Rce1/LyrA-like_dom"/>
</dbReference>
<dbReference type="InterPro" id="IPR019127">
    <property type="entry name" value="Exosortase"/>
</dbReference>
<comment type="caution">
    <text evidence="10">The sequence shown here is derived from an EMBL/GenBank/DDBJ whole genome shotgun (WGS) entry which is preliminary data.</text>
</comment>
<organism evidence="10 11">
    <name type="scientific">Silvibacterium bohemicum</name>
    <dbReference type="NCBI Taxonomy" id="1577686"/>
    <lineage>
        <taxon>Bacteria</taxon>
        <taxon>Pseudomonadati</taxon>
        <taxon>Acidobacteriota</taxon>
        <taxon>Terriglobia</taxon>
        <taxon>Terriglobales</taxon>
        <taxon>Acidobacteriaceae</taxon>
        <taxon>Silvibacterium</taxon>
    </lineage>
</organism>
<dbReference type="GO" id="GO:0004175">
    <property type="term" value="F:endopeptidase activity"/>
    <property type="evidence" value="ECO:0007669"/>
    <property type="project" value="UniProtKB-ARBA"/>
</dbReference>
<feature type="transmembrane region" description="Helical" evidence="8">
    <location>
        <begin position="414"/>
        <end position="434"/>
    </location>
</feature>
<evidence type="ECO:0000256" key="3">
    <source>
        <dbReference type="ARBA" id="ARBA00022670"/>
    </source>
</evidence>
<evidence type="ECO:0000256" key="1">
    <source>
        <dbReference type="ARBA" id="ARBA00004651"/>
    </source>
</evidence>
<name>A0A841K7W8_9BACT</name>
<dbReference type="InterPro" id="IPR026392">
    <property type="entry name" value="Exo/Archaeosortase_dom"/>
</dbReference>
<feature type="transmembrane region" description="Helical" evidence="8">
    <location>
        <begin position="229"/>
        <end position="247"/>
    </location>
</feature>
<keyword evidence="3 10" id="KW-0645">Protease</keyword>
<feature type="transmembrane region" description="Helical" evidence="8">
    <location>
        <begin position="542"/>
        <end position="559"/>
    </location>
</feature>
<feature type="transmembrane region" description="Helical" evidence="8">
    <location>
        <begin position="50"/>
        <end position="75"/>
    </location>
</feature>
<sequence length="566" mass="61875">MDSNSALAGNARFRPRLVFSLPRYLLGRFYFLAATLCCDCLLLATISRRAAIFGILAPFGIVAFAVFLGLGYSALKADRLEIPFNKRWYIYHLAGVLIIWLPYVIAPRGPKYHPYAAPAHIFASSVLLISVTLLALSCLPLQAWIRAFRITNPIWLIATLAGLVAALLRSPLQAMWGNPLLGGGSALQAIAFRSVDAVLRIFLPNVIVDPQTYIIGTQRFAVTVREQCSGLEGLGLVLVFTVVWLWYFRKENRFPQALLLIPAAMLFVWVLNIVRICAIILIGNAGAGDIAMVGFHSQAGWIAFTGVALTFSMATRKLSWVRATPTYAGLPADGVHSSEIAATGDSKIAVHTESGESAATGAYLVPFLAILAASFVSKAASGTFEWLYPLRFLAAAIALWHFRHEYKKLDWRFGWLAPVTGLAIFLVWIAPEWLKKEDAANTLGASLAALTPHARVAWIAFRTAAAIITVPIAEELAFRGYLTRRLMSRSFDEVPFRTLSILSVCISSALFGAMHGRHWLAGIVAGLAFAGVLKWRGRIGDAVVAHATSNLLLAAWVLLRGDWGQW</sequence>
<dbReference type="NCBIfam" id="TIGR04178">
    <property type="entry name" value="exo_archaeo"/>
    <property type="match status" value="1"/>
</dbReference>
<evidence type="ECO:0000313" key="11">
    <source>
        <dbReference type="Proteomes" id="UP000538666"/>
    </source>
</evidence>
<keyword evidence="11" id="KW-1185">Reference proteome</keyword>
<dbReference type="EMBL" id="JACHEK010000010">
    <property type="protein sequence ID" value="MBB6146668.1"/>
    <property type="molecule type" value="Genomic_DNA"/>
</dbReference>
<evidence type="ECO:0000259" key="9">
    <source>
        <dbReference type="Pfam" id="PF02517"/>
    </source>
</evidence>
<keyword evidence="5" id="KW-0378">Hydrolase</keyword>
<dbReference type="Pfam" id="PF02517">
    <property type="entry name" value="Rce1-like"/>
    <property type="match status" value="1"/>
</dbReference>
<evidence type="ECO:0000256" key="8">
    <source>
        <dbReference type="SAM" id="Phobius"/>
    </source>
</evidence>
<dbReference type="NCBIfam" id="TIGR04162">
    <property type="entry name" value="exo_VPEID"/>
    <property type="match status" value="1"/>
</dbReference>
<feature type="transmembrane region" description="Helical" evidence="8">
    <location>
        <begin position="21"/>
        <end position="44"/>
    </location>
</feature>
<evidence type="ECO:0000313" key="10">
    <source>
        <dbReference type="EMBL" id="MBB6146668.1"/>
    </source>
</evidence>